<organism evidence="1 2">
    <name type="scientific">Sphaerisporangium flaviroseum</name>
    <dbReference type="NCBI Taxonomy" id="509199"/>
    <lineage>
        <taxon>Bacteria</taxon>
        <taxon>Bacillati</taxon>
        <taxon>Actinomycetota</taxon>
        <taxon>Actinomycetes</taxon>
        <taxon>Streptosporangiales</taxon>
        <taxon>Streptosporangiaceae</taxon>
        <taxon>Sphaerisporangium</taxon>
    </lineage>
</organism>
<dbReference type="Proteomes" id="UP001500888">
    <property type="component" value="Unassembled WGS sequence"/>
</dbReference>
<accession>A0ABP7JFY3</accession>
<name>A0ABP7JFY3_9ACTN</name>
<proteinExistence type="predicted"/>
<keyword evidence="2" id="KW-1185">Reference proteome</keyword>
<evidence type="ECO:0008006" key="3">
    <source>
        <dbReference type="Google" id="ProtNLM"/>
    </source>
</evidence>
<dbReference type="EMBL" id="BAAAZR010000059">
    <property type="protein sequence ID" value="GAA3844174.1"/>
    <property type="molecule type" value="Genomic_DNA"/>
</dbReference>
<dbReference type="RefSeq" id="WP_344952876.1">
    <property type="nucleotide sequence ID" value="NZ_BAAAZR010000059.1"/>
</dbReference>
<sequence>MIAGRVFDTSAIVDFGTRRTRYAETVVWSSTDVGAVVVVPMPAYVAALAQIPPKDHDVAAVLLTLPVTVRIDLTPDTASGVAETLQPVGAYSPQGLTAASVVHAARSRGWRILTGDPLPILALWNDAEIESLP</sequence>
<comment type="caution">
    <text evidence="1">The sequence shown here is derived from an EMBL/GenBank/DDBJ whole genome shotgun (WGS) entry which is preliminary data.</text>
</comment>
<evidence type="ECO:0000313" key="1">
    <source>
        <dbReference type="EMBL" id="GAA3844174.1"/>
    </source>
</evidence>
<evidence type="ECO:0000313" key="2">
    <source>
        <dbReference type="Proteomes" id="UP001500888"/>
    </source>
</evidence>
<protein>
    <recommendedName>
        <fullName evidence="3">PIN domain-containing protein</fullName>
    </recommendedName>
</protein>
<reference evidence="2" key="1">
    <citation type="journal article" date="2019" name="Int. J. Syst. Evol. Microbiol.">
        <title>The Global Catalogue of Microorganisms (GCM) 10K type strain sequencing project: providing services to taxonomists for standard genome sequencing and annotation.</title>
        <authorList>
            <consortium name="The Broad Institute Genomics Platform"/>
            <consortium name="The Broad Institute Genome Sequencing Center for Infectious Disease"/>
            <person name="Wu L."/>
            <person name="Ma J."/>
        </authorList>
    </citation>
    <scope>NUCLEOTIDE SEQUENCE [LARGE SCALE GENOMIC DNA]</scope>
    <source>
        <strain evidence="2">JCM 16908</strain>
    </source>
</reference>
<gene>
    <name evidence="1" type="ORF">GCM10022226_79090</name>
</gene>